<accession>A0A9D4FMK2</accession>
<feature type="region of interest" description="Disordered" evidence="1">
    <location>
        <begin position="47"/>
        <end position="97"/>
    </location>
</feature>
<keyword evidence="3" id="KW-1185">Reference proteome</keyword>
<reference evidence="2" key="2">
    <citation type="submission" date="2020-11" db="EMBL/GenBank/DDBJ databases">
        <authorList>
            <person name="McCartney M.A."/>
            <person name="Auch B."/>
            <person name="Kono T."/>
            <person name="Mallez S."/>
            <person name="Becker A."/>
            <person name="Gohl D.M."/>
            <person name="Silverstein K.A.T."/>
            <person name="Koren S."/>
            <person name="Bechman K.B."/>
            <person name="Herman A."/>
            <person name="Abrahante J.E."/>
            <person name="Garbe J."/>
        </authorList>
    </citation>
    <scope>NUCLEOTIDE SEQUENCE</scope>
    <source>
        <strain evidence="2">Duluth1</strain>
        <tissue evidence="2">Whole animal</tissue>
    </source>
</reference>
<dbReference type="Proteomes" id="UP000828390">
    <property type="component" value="Unassembled WGS sequence"/>
</dbReference>
<feature type="compositionally biased region" description="Low complexity" evidence="1">
    <location>
        <begin position="83"/>
        <end position="92"/>
    </location>
</feature>
<feature type="region of interest" description="Disordered" evidence="1">
    <location>
        <begin position="110"/>
        <end position="139"/>
    </location>
</feature>
<organism evidence="2 3">
    <name type="scientific">Dreissena polymorpha</name>
    <name type="common">Zebra mussel</name>
    <name type="synonym">Mytilus polymorpha</name>
    <dbReference type="NCBI Taxonomy" id="45954"/>
    <lineage>
        <taxon>Eukaryota</taxon>
        <taxon>Metazoa</taxon>
        <taxon>Spiralia</taxon>
        <taxon>Lophotrochozoa</taxon>
        <taxon>Mollusca</taxon>
        <taxon>Bivalvia</taxon>
        <taxon>Autobranchia</taxon>
        <taxon>Heteroconchia</taxon>
        <taxon>Euheterodonta</taxon>
        <taxon>Imparidentia</taxon>
        <taxon>Neoheterodontei</taxon>
        <taxon>Myida</taxon>
        <taxon>Dreissenoidea</taxon>
        <taxon>Dreissenidae</taxon>
        <taxon>Dreissena</taxon>
    </lineage>
</organism>
<feature type="compositionally biased region" description="Polar residues" evidence="1">
    <location>
        <begin position="110"/>
        <end position="138"/>
    </location>
</feature>
<sequence>MKYKIGFGTPVKFRQMSYEMTAIVNSNPFAASKDDLCDQKYHYGVNFEDEEDNPSKIQKVPKLRPPPEFRSYGAYRNSKISDDSSNSSNSDTDSVKDGIVNFTDSDYYSRSGSSTLTKHGTQNVESNTPTAQVNNRDSIQPGLVYKPKLEYHFNNLESDRSLMQKYLEHNRNQKGSFSDEDNTESYDEGLTQPPSPPTPPCRLEDEDSEE</sequence>
<proteinExistence type="predicted"/>
<comment type="caution">
    <text evidence="2">The sequence shown here is derived from an EMBL/GenBank/DDBJ whole genome shotgun (WGS) entry which is preliminary data.</text>
</comment>
<protein>
    <submittedName>
        <fullName evidence="2">Uncharacterized protein</fullName>
    </submittedName>
</protein>
<feature type="region of interest" description="Disordered" evidence="1">
    <location>
        <begin position="164"/>
        <end position="210"/>
    </location>
</feature>
<name>A0A9D4FMK2_DREPO</name>
<gene>
    <name evidence="2" type="ORF">DPMN_154716</name>
</gene>
<dbReference type="EMBL" id="JAIWYP010000007">
    <property type="protein sequence ID" value="KAH3801072.1"/>
    <property type="molecule type" value="Genomic_DNA"/>
</dbReference>
<dbReference type="AlphaFoldDB" id="A0A9D4FMK2"/>
<reference evidence="2" key="1">
    <citation type="journal article" date="2019" name="bioRxiv">
        <title>The Genome of the Zebra Mussel, Dreissena polymorpha: A Resource for Invasive Species Research.</title>
        <authorList>
            <person name="McCartney M.A."/>
            <person name="Auch B."/>
            <person name="Kono T."/>
            <person name="Mallez S."/>
            <person name="Zhang Y."/>
            <person name="Obille A."/>
            <person name="Becker A."/>
            <person name="Abrahante J.E."/>
            <person name="Garbe J."/>
            <person name="Badalamenti J.P."/>
            <person name="Herman A."/>
            <person name="Mangelson H."/>
            <person name="Liachko I."/>
            <person name="Sullivan S."/>
            <person name="Sone E.D."/>
            <person name="Koren S."/>
            <person name="Silverstein K.A.T."/>
            <person name="Beckman K.B."/>
            <person name="Gohl D.M."/>
        </authorList>
    </citation>
    <scope>NUCLEOTIDE SEQUENCE</scope>
    <source>
        <strain evidence="2">Duluth1</strain>
        <tissue evidence="2">Whole animal</tissue>
    </source>
</reference>
<evidence type="ECO:0000313" key="2">
    <source>
        <dbReference type="EMBL" id="KAH3801072.1"/>
    </source>
</evidence>
<evidence type="ECO:0000313" key="3">
    <source>
        <dbReference type="Proteomes" id="UP000828390"/>
    </source>
</evidence>
<evidence type="ECO:0000256" key="1">
    <source>
        <dbReference type="SAM" id="MobiDB-lite"/>
    </source>
</evidence>
<feature type="compositionally biased region" description="Acidic residues" evidence="1">
    <location>
        <begin position="178"/>
        <end position="187"/>
    </location>
</feature>